<feature type="transmembrane region" description="Helical" evidence="6">
    <location>
        <begin position="107"/>
        <end position="127"/>
    </location>
</feature>
<keyword evidence="2" id="KW-1003">Cell membrane</keyword>
<proteinExistence type="predicted"/>
<feature type="transmembrane region" description="Helical" evidence="6">
    <location>
        <begin position="44"/>
        <end position="67"/>
    </location>
</feature>
<dbReference type="EMBL" id="SJCY01000014">
    <property type="protein sequence ID" value="TDG35028.1"/>
    <property type="molecule type" value="Genomic_DNA"/>
</dbReference>
<dbReference type="RefSeq" id="WP_133263685.1">
    <property type="nucleotide sequence ID" value="NZ_SJCY01000014.1"/>
</dbReference>
<dbReference type="InterPro" id="IPR017039">
    <property type="entry name" value="Virul_fac_BrkB"/>
</dbReference>
<evidence type="ECO:0000313" key="8">
    <source>
        <dbReference type="Proteomes" id="UP000295668"/>
    </source>
</evidence>
<dbReference type="Pfam" id="PF03631">
    <property type="entry name" value="Virul_fac_BrkB"/>
    <property type="match status" value="1"/>
</dbReference>
<dbReference type="PANTHER" id="PTHR30213">
    <property type="entry name" value="INNER MEMBRANE PROTEIN YHJD"/>
    <property type="match status" value="1"/>
</dbReference>
<sequence length="330" mass="36218">MSLSKNRSESGTHRKLTFKGIWEVLKNSFAGFSDHKITKMSGSLAYYTVFSMAPLLVVIISLCGIFLGREAAAGQVYDQLKNFLGNDTAIQLQQLIQKASIGNKGNIAFIIGLVTLLVGSTTVFADIQDSINTIWGIKPKPKRGWLKLLKSRFLSFSVIISLGFLLLVSLGVNALLDAFSSRLQAQFEDISVVVFYVLNLAITVVVITSIFGVIYKVLPDAEIKWKDVFAGALTTAILFMIGKFAISIYIGKSNIGSTYGAAGSLVVLLLWTYYSSIILYFGAEFTKAYALKYGSEIHPADYAVTTKQVEVETEGKSIQESEQLKPQKKK</sequence>
<organism evidence="7 8">
    <name type="scientific">Pedobacter changchengzhani</name>
    <dbReference type="NCBI Taxonomy" id="2529274"/>
    <lineage>
        <taxon>Bacteria</taxon>
        <taxon>Pseudomonadati</taxon>
        <taxon>Bacteroidota</taxon>
        <taxon>Sphingobacteriia</taxon>
        <taxon>Sphingobacteriales</taxon>
        <taxon>Sphingobacteriaceae</taxon>
        <taxon>Pedobacter</taxon>
    </lineage>
</organism>
<dbReference type="GO" id="GO:0005886">
    <property type="term" value="C:plasma membrane"/>
    <property type="evidence" value="ECO:0007669"/>
    <property type="project" value="UniProtKB-SubCell"/>
</dbReference>
<evidence type="ECO:0000256" key="6">
    <source>
        <dbReference type="SAM" id="Phobius"/>
    </source>
</evidence>
<evidence type="ECO:0000313" key="7">
    <source>
        <dbReference type="EMBL" id="TDG35028.1"/>
    </source>
</evidence>
<dbReference type="OrthoDB" id="9797028at2"/>
<feature type="transmembrane region" description="Helical" evidence="6">
    <location>
        <begin position="148"/>
        <end position="170"/>
    </location>
</feature>
<comment type="subcellular location">
    <subcellularLocation>
        <location evidence="1">Cell membrane</location>
        <topology evidence="1">Multi-pass membrane protein</topology>
    </subcellularLocation>
</comment>
<evidence type="ECO:0000256" key="1">
    <source>
        <dbReference type="ARBA" id="ARBA00004651"/>
    </source>
</evidence>
<accession>A0A4R5MHL8</accession>
<reference evidence="7 8" key="1">
    <citation type="submission" date="2019-02" db="EMBL/GenBank/DDBJ databases">
        <title>Pedobacter sp. nov., a novel speices isolated from soil of pinguins habitat in Antarcitica.</title>
        <authorList>
            <person name="He R.-H."/>
        </authorList>
    </citation>
    <scope>NUCLEOTIDE SEQUENCE [LARGE SCALE GENOMIC DNA]</scope>
    <source>
        <strain evidence="7 8">E01020</strain>
    </source>
</reference>
<dbReference type="PANTHER" id="PTHR30213:SF1">
    <property type="entry name" value="INNER MEMBRANE PROTEIN YHJD"/>
    <property type="match status" value="1"/>
</dbReference>
<feature type="transmembrane region" description="Helical" evidence="6">
    <location>
        <begin position="227"/>
        <end position="250"/>
    </location>
</feature>
<gene>
    <name evidence="7" type="ORF">EZJ43_15790</name>
</gene>
<evidence type="ECO:0000256" key="5">
    <source>
        <dbReference type="ARBA" id="ARBA00023136"/>
    </source>
</evidence>
<protein>
    <submittedName>
        <fullName evidence="7">YihY/virulence factor BrkB family protein</fullName>
    </submittedName>
</protein>
<feature type="transmembrane region" description="Helical" evidence="6">
    <location>
        <begin position="190"/>
        <end position="215"/>
    </location>
</feature>
<dbReference type="AlphaFoldDB" id="A0A4R5MHL8"/>
<keyword evidence="3 6" id="KW-0812">Transmembrane</keyword>
<evidence type="ECO:0000256" key="3">
    <source>
        <dbReference type="ARBA" id="ARBA00022692"/>
    </source>
</evidence>
<dbReference type="Proteomes" id="UP000295668">
    <property type="component" value="Unassembled WGS sequence"/>
</dbReference>
<comment type="caution">
    <text evidence="7">The sequence shown here is derived from an EMBL/GenBank/DDBJ whole genome shotgun (WGS) entry which is preliminary data.</text>
</comment>
<evidence type="ECO:0000256" key="4">
    <source>
        <dbReference type="ARBA" id="ARBA00022989"/>
    </source>
</evidence>
<keyword evidence="4 6" id="KW-1133">Transmembrane helix</keyword>
<dbReference type="PIRSF" id="PIRSF035875">
    <property type="entry name" value="RNase_BN"/>
    <property type="match status" value="1"/>
</dbReference>
<name>A0A4R5MHL8_9SPHI</name>
<evidence type="ECO:0000256" key="2">
    <source>
        <dbReference type="ARBA" id="ARBA00022475"/>
    </source>
</evidence>
<feature type="transmembrane region" description="Helical" evidence="6">
    <location>
        <begin position="262"/>
        <end position="283"/>
    </location>
</feature>
<dbReference type="NCBIfam" id="TIGR00765">
    <property type="entry name" value="yihY_not_rbn"/>
    <property type="match status" value="1"/>
</dbReference>
<keyword evidence="8" id="KW-1185">Reference proteome</keyword>
<keyword evidence="5 6" id="KW-0472">Membrane</keyword>